<evidence type="ECO:0000313" key="2">
    <source>
        <dbReference type="EMBL" id="KAB1439125.1"/>
    </source>
</evidence>
<dbReference type="GO" id="GO:0016758">
    <property type="term" value="F:hexosyltransferase activity"/>
    <property type="evidence" value="ECO:0007669"/>
    <property type="project" value="TreeGrafter"/>
</dbReference>
<evidence type="ECO:0000259" key="1">
    <source>
        <dbReference type="Pfam" id="PF00534"/>
    </source>
</evidence>
<dbReference type="EMBL" id="WAIE01000008">
    <property type="protein sequence ID" value="KAB1439125.1"/>
    <property type="molecule type" value="Genomic_DNA"/>
</dbReference>
<proteinExistence type="predicted"/>
<dbReference type="PANTHER" id="PTHR45947">
    <property type="entry name" value="SULFOQUINOVOSYL TRANSFERASE SQD2"/>
    <property type="match status" value="1"/>
</dbReference>
<name>A0A6N6MZH1_9BACT</name>
<keyword evidence="2" id="KW-0808">Transferase</keyword>
<feature type="domain" description="Glycosyl transferase family 1" evidence="1">
    <location>
        <begin position="200"/>
        <end position="339"/>
    </location>
</feature>
<protein>
    <submittedName>
        <fullName evidence="2">Glycosyltransferase family 4 protein</fullName>
    </submittedName>
</protein>
<evidence type="ECO:0000313" key="3">
    <source>
        <dbReference type="Proteomes" id="UP000438699"/>
    </source>
</evidence>
<dbReference type="Gene3D" id="3.40.50.2000">
    <property type="entry name" value="Glycogen Phosphorylase B"/>
    <property type="match status" value="2"/>
</dbReference>
<dbReference type="SUPFAM" id="SSF53756">
    <property type="entry name" value="UDP-Glycosyltransferase/glycogen phosphorylase"/>
    <property type="match status" value="1"/>
</dbReference>
<dbReference type="InterPro" id="IPR050194">
    <property type="entry name" value="Glycosyltransferase_grp1"/>
</dbReference>
<dbReference type="AlphaFoldDB" id="A0A6N6MZH1"/>
<sequence length="376" mass="41738">MRIAFCTPFKPLDNARPSGDVVIAQDLVLSLRELGHDVCVLEHFPAKWIYWKPWRWRPALKALSRMTEQARSADCVLTYNSYYKVPDVFGPAICNTLALPYFLFSASYAPKRGKRMKTMAGYWLNRRAMLSAGHVFCNKEPYYRTAGWLLPPERFSRVRPGFRTNGFVRHAEARKQLRSEWNADERFVLCTAAMMRPGVKADGVRWVLRAAAALAEHGVDALTVVAGGGSEMPQLRDEARAMGVDVLFTGQISRGRLAEIYSAADLFAFPGIEESIGMVYLEAQACGLPVVATDHEGAPQVVELGGSGIICAAEQDAFCHAVKELALDPQRRAAMARRAPLYVRENHALPGAYREMAGTMERIVAQAAERTAKGEL</sequence>
<reference evidence="2 3" key="1">
    <citation type="journal article" date="2017" name="Int. J. Syst. Evol. Microbiol.">
        <title>Desulfovibrio senegalensis sp. nov., a mesophilic sulfate reducer isolated from marine sediment.</title>
        <authorList>
            <person name="Thioye A."/>
            <person name="Gam Z.B.A."/>
            <person name="Mbengue M."/>
            <person name="Cayol J.L."/>
            <person name="Joseph-Bartoli M."/>
            <person name="Toure-Kane C."/>
            <person name="Labat M."/>
        </authorList>
    </citation>
    <scope>NUCLEOTIDE SEQUENCE [LARGE SCALE GENOMIC DNA]</scope>
    <source>
        <strain evidence="2 3">DSM 101509</strain>
    </source>
</reference>
<dbReference type="Proteomes" id="UP000438699">
    <property type="component" value="Unassembled WGS sequence"/>
</dbReference>
<comment type="caution">
    <text evidence="2">The sequence shown here is derived from an EMBL/GenBank/DDBJ whole genome shotgun (WGS) entry which is preliminary data.</text>
</comment>
<dbReference type="CDD" id="cd03801">
    <property type="entry name" value="GT4_PimA-like"/>
    <property type="match status" value="1"/>
</dbReference>
<organism evidence="2 3">
    <name type="scientific">Pseudodesulfovibrio senegalensis</name>
    <dbReference type="NCBI Taxonomy" id="1721087"/>
    <lineage>
        <taxon>Bacteria</taxon>
        <taxon>Pseudomonadati</taxon>
        <taxon>Thermodesulfobacteriota</taxon>
        <taxon>Desulfovibrionia</taxon>
        <taxon>Desulfovibrionales</taxon>
        <taxon>Desulfovibrionaceae</taxon>
    </lineage>
</organism>
<dbReference type="PANTHER" id="PTHR45947:SF3">
    <property type="entry name" value="SULFOQUINOVOSYL TRANSFERASE SQD2"/>
    <property type="match status" value="1"/>
</dbReference>
<keyword evidence="3" id="KW-1185">Reference proteome</keyword>
<dbReference type="Pfam" id="PF00534">
    <property type="entry name" value="Glycos_transf_1"/>
    <property type="match status" value="1"/>
</dbReference>
<accession>A0A6N6MZH1</accession>
<dbReference type="InterPro" id="IPR001296">
    <property type="entry name" value="Glyco_trans_1"/>
</dbReference>
<dbReference type="RefSeq" id="WP_151151910.1">
    <property type="nucleotide sequence ID" value="NZ_WAIE01000008.1"/>
</dbReference>
<dbReference type="OrthoDB" id="5443996at2"/>
<gene>
    <name evidence="2" type="ORF">F8A88_14565</name>
</gene>